<name>A0A1I4TWW2_9BACT</name>
<evidence type="ECO:0000256" key="1">
    <source>
        <dbReference type="SAM" id="SignalP"/>
    </source>
</evidence>
<feature type="domain" description="LptD C-terminal" evidence="2">
    <location>
        <begin position="298"/>
        <end position="670"/>
    </location>
</feature>
<dbReference type="GO" id="GO:0015920">
    <property type="term" value="P:lipopolysaccharide transport"/>
    <property type="evidence" value="ECO:0007669"/>
    <property type="project" value="InterPro"/>
</dbReference>
<keyword evidence="4" id="KW-1185">Reference proteome</keyword>
<dbReference type="InterPro" id="IPR007543">
    <property type="entry name" value="LptD_C"/>
</dbReference>
<dbReference type="GO" id="GO:0043165">
    <property type="term" value="P:Gram-negative-bacterium-type cell outer membrane assembly"/>
    <property type="evidence" value="ECO:0007669"/>
    <property type="project" value="InterPro"/>
</dbReference>
<dbReference type="Proteomes" id="UP000199611">
    <property type="component" value="Unassembled WGS sequence"/>
</dbReference>
<dbReference type="EMBL" id="FOUU01000004">
    <property type="protein sequence ID" value="SFM81234.1"/>
    <property type="molecule type" value="Genomic_DNA"/>
</dbReference>
<protein>
    <submittedName>
        <fullName evidence="3">LPS-assembly protein</fullName>
    </submittedName>
</protein>
<organism evidence="3 4">
    <name type="scientific">Thermodesulforhabdus norvegica</name>
    <dbReference type="NCBI Taxonomy" id="39841"/>
    <lineage>
        <taxon>Bacteria</taxon>
        <taxon>Pseudomonadati</taxon>
        <taxon>Thermodesulfobacteriota</taxon>
        <taxon>Syntrophobacteria</taxon>
        <taxon>Syntrophobacterales</taxon>
        <taxon>Thermodesulforhabdaceae</taxon>
        <taxon>Thermodesulforhabdus</taxon>
    </lineage>
</organism>
<evidence type="ECO:0000313" key="4">
    <source>
        <dbReference type="Proteomes" id="UP000199611"/>
    </source>
</evidence>
<proteinExistence type="inferred from homology"/>
<dbReference type="AlphaFoldDB" id="A0A1I4TWW2"/>
<dbReference type="InterPro" id="IPR050218">
    <property type="entry name" value="LptD"/>
</dbReference>
<dbReference type="PANTHER" id="PTHR30189:SF1">
    <property type="entry name" value="LPS-ASSEMBLY PROTEIN LPTD"/>
    <property type="match status" value="1"/>
</dbReference>
<dbReference type="Pfam" id="PF04453">
    <property type="entry name" value="LptD"/>
    <property type="match status" value="1"/>
</dbReference>
<feature type="chain" id="PRO_5039909578" evidence="1">
    <location>
        <begin position="28"/>
        <end position="754"/>
    </location>
</feature>
<dbReference type="GO" id="GO:1990351">
    <property type="term" value="C:transporter complex"/>
    <property type="evidence" value="ECO:0007669"/>
    <property type="project" value="TreeGrafter"/>
</dbReference>
<reference evidence="3 4" key="1">
    <citation type="submission" date="2016-10" db="EMBL/GenBank/DDBJ databases">
        <authorList>
            <person name="de Groot N.N."/>
        </authorList>
    </citation>
    <scope>NUCLEOTIDE SEQUENCE [LARGE SCALE GENOMIC DNA]</scope>
    <source>
        <strain evidence="3 4">DSM 9990</strain>
    </source>
</reference>
<dbReference type="PANTHER" id="PTHR30189">
    <property type="entry name" value="LPS-ASSEMBLY PROTEIN"/>
    <property type="match status" value="1"/>
</dbReference>
<dbReference type="HAMAP" id="MF_01411">
    <property type="entry name" value="LPS_assembly_LptD"/>
    <property type="match status" value="1"/>
</dbReference>
<accession>A0A1I4TWW2</accession>
<keyword evidence="1" id="KW-0732">Signal</keyword>
<feature type="signal peptide" evidence="1">
    <location>
        <begin position="1"/>
        <end position="27"/>
    </location>
</feature>
<dbReference type="InterPro" id="IPR020889">
    <property type="entry name" value="LipoPS_assembly_LptD"/>
</dbReference>
<dbReference type="RefSeq" id="WP_093394787.1">
    <property type="nucleotide sequence ID" value="NZ_FOUU01000004.1"/>
</dbReference>
<evidence type="ECO:0000259" key="2">
    <source>
        <dbReference type="Pfam" id="PF04453"/>
    </source>
</evidence>
<evidence type="ECO:0000313" key="3">
    <source>
        <dbReference type="EMBL" id="SFM81234.1"/>
    </source>
</evidence>
<gene>
    <name evidence="3" type="ORF">SAMN05660836_01569</name>
</gene>
<dbReference type="GO" id="GO:0009279">
    <property type="term" value="C:cell outer membrane"/>
    <property type="evidence" value="ECO:0007669"/>
    <property type="project" value="InterPro"/>
</dbReference>
<dbReference type="OrthoDB" id="9760225at2"/>
<dbReference type="STRING" id="39841.SAMN05660836_01569"/>
<sequence>MPPGYTRFLLLVCILSILSGIPGPCHAFESPLTEDAKSIISKDRNPWTLSADTIEYDRNRDEYVARGKVRLQSGEKLILADYARFNRLNGSVHLKGNVLLKYGKDWIRGASVIWNLNSETGYVEEGLAYFSKSNFYLQASYLEKRDNDVYYLKDGFITTCTPENPDWKISFDRLRVPSEGFATGKGLAFRIGSVPVVYVPWGTFPVRKQRQSGFLAPVVGVSELQGFELEIPYFWAVDRSRDVTLFAHYLQKRGVMGGAELRWSSLKWGEGILMANYLHDEADRDHLLDQNVPFKTENRYWLRGLASFSLPSDVEARLRLDMISDENFLREFEKGSPSYEYTDKAFRNFLGTGVLDDKTITARESNLYMMKRWQDSELTLDAHYWDEEKDILRDRTTQLLPALAYLQAQTLSNRFSAYYNLESSVTHFWQDEGNRGIRVRIAPEISRPVNLASVVRITPSFKLDFAGYRMTETEEETESTDYRLVPSLSLTGISELSRTYSLKVGSVTSLKHTLRPSIGYEYVPGVSQEGIPEFDFLDVVHRRNLFRYGITSFATVRKEQQLSISNNRVTSYEEWLRFSLFQYYAFGEQYLELKESYFDTHDETEKDDGFSDLFLELDITPHKYVELSYDTAISPDEDLFTRHDVMLSVNMPMGQTIGIDYRYREESETDEVISHFNWNVTPWLTLYMYHDYSLDRNEVLKQTYGFTYRRGCWSLSLSYEKEGKDRRFFVGLNLLGLGQTLLGYSSTSGTEVGD</sequence>